<sequence length="167" mass="19120">MNRNSGHAPLERGRDCGRSLSRVLLPTAIDSFHAVEASTRPPTREPAPARRNPQLILCTTTTTSSRYTFIAKFCEARVTLVQQGSRLWAVRTRAVYSFWAQRLECWLRDHHRGLCPCHRHRHGPLIRDDQAEEPYSEDGGDEDEHDDAIYPSLQRLSIPCLQKMTRA</sequence>
<dbReference type="AlphaFoldDB" id="A0AAE1YPI2"/>
<organism evidence="2 3">
    <name type="scientific">Sesamum alatum</name>
    <dbReference type="NCBI Taxonomy" id="300844"/>
    <lineage>
        <taxon>Eukaryota</taxon>
        <taxon>Viridiplantae</taxon>
        <taxon>Streptophyta</taxon>
        <taxon>Embryophyta</taxon>
        <taxon>Tracheophyta</taxon>
        <taxon>Spermatophyta</taxon>
        <taxon>Magnoliopsida</taxon>
        <taxon>eudicotyledons</taxon>
        <taxon>Gunneridae</taxon>
        <taxon>Pentapetalae</taxon>
        <taxon>asterids</taxon>
        <taxon>lamiids</taxon>
        <taxon>Lamiales</taxon>
        <taxon>Pedaliaceae</taxon>
        <taxon>Sesamum</taxon>
    </lineage>
</organism>
<dbReference type="EMBL" id="JACGWO010000002">
    <property type="protein sequence ID" value="KAK4433777.1"/>
    <property type="molecule type" value="Genomic_DNA"/>
</dbReference>
<feature type="region of interest" description="Disordered" evidence="1">
    <location>
        <begin position="128"/>
        <end position="153"/>
    </location>
</feature>
<keyword evidence="3" id="KW-1185">Reference proteome</keyword>
<name>A0AAE1YPI2_9LAMI</name>
<evidence type="ECO:0000313" key="2">
    <source>
        <dbReference type="EMBL" id="KAK4433777.1"/>
    </source>
</evidence>
<evidence type="ECO:0000256" key="1">
    <source>
        <dbReference type="SAM" id="MobiDB-lite"/>
    </source>
</evidence>
<evidence type="ECO:0000313" key="3">
    <source>
        <dbReference type="Proteomes" id="UP001293254"/>
    </source>
</evidence>
<dbReference type="Proteomes" id="UP001293254">
    <property type="component" value="Unassembled WGS sequence"/>
</dbReference>
<feature type="compositionally biased region" description="Acidic residues" evidence="1">
    <location>
        <begin position="130"/>
        <end position="146"/>
    </location>
</feature>
<reference evidence="2" key="2">
    <citation type="journal article" date="2024" name="Plant">
        <title>Genomic evolution and insights into agronomic trait innovations of Sesamum species.</title>
        <authorList>
            <person name="Miao H."/>
            <person name="Wang L."/>
            <person name="Qu L."/>
            <person name="Liu H."/>
            <person name="Sun Y."/>
            <person name="Le M."/>
            <person name="Wang Q."/>
            <person name="Wei S."/>
            <person name="Zheng Y."/>
            <person name="Lin W."/>
            <person name="Duan Y."/>
            <person name="Cao H."/>
            <person name="Xiong S."/>
            <person name="Wang X."/>
            <person name="Wei L."/>
            <person name="Li C."/>
            <person name="Ma Q."/>
            <person name="Ju M."/>
            <person name="Zhao R."/>
            <person name="Li G."/>
            <person name="Mu C."/>
            <person name="Tian Q."/>
            <person name="Mei H."/>
            <person name="Zhang T."/>
            <person name="Gao T."/>
            <person name="Zhang H."/>
        </authorList>
    </citation>
    <scope>NUCLEOTIDE SEQUENCE</scope>
    <source>
        <strain evidence="2">3651</strain>
    </source>
</reference>
<protein>
    <submittedName>
        <fullName evidence="2">Uncharacterized protein</fullName>
    </submittedName>
</protein>
<gene>
    <name evidence="2" type="ORF">Salat_0540400</name>
</gene>
<accession>A0AAE1YPI2</accession>
<proteinExistence type="predicted"/>
<reference evidence="2" key="1">
    <citation type="submission" date="2020-06" db="EMBL/GenBank/DDBJ databases">
        <authorList>
            <person name="Li T."/>
            <person name="Hu X."/>
            <person name="Zhang T."/>
            <person name="Song X."/>
            <person name="Zhang H."/>
            <person name="Dai N."/>
            <person name="Sheng W."/>
            <person name="Hou X."/>
            <person name="Wei L."/>
        </authorList>
    </citation>
    <scope>NUCLEOTIDE SEQUENCE</scope>
    <source>
        <strain evidence="2">3651</strain>
        <tissue evidence="2">Leaf</tissue>
    </source>
</reference>
<comment type="caution">
    <text evidence="2">The sequence shown here is derived from an EMBL/GenBank/DDBJ whole genome shotgun (WGS) entry which is preliminary data.</text>
</comment>